<proteinExistence type="predicted"/>
<name>A0A7S2TZJ5_9EUKA</name>
<gene>
    <name evidence="1" type="ORF">LSP00402_LOCUS17306</name>
</gene>
<dbReference type="EMBL" id="HBHP01027957">
    <property type="protein sequence ID" value="CAD9773315.1"/>
    <property type="molecule type" value="Transcribed_RNA"/>
</dbReference>
<protein>
    <submittedName>
        <fullName evidence="1">Uncharacterized protein</fullName>
    </submittedName>
</protein>
<accession>A0A7S2TZJ5</accession>
<sequence length="113" mass="12240">MMILPKDVLLHTAVLDSADSQYFYAELPQLSSPSPSSSPSSSSSLPLRLIAFGGRDVQSVPQNLMQEMIACGVGLDLADFRNGPRVLLSRQAEEEAVASLRKGLKDLLLLLQQ</sequence>
<reference evidence="1" key="1">
    <citation type="submission" date="2021-01" db="EMBL/GenBank/DDBJ databases">
        <authorList>
            <person name="Corre E."/>
            <person name="Pelletier E."/>
            <person name="Niang G."/>
            <person name="Scheremetjew M."/>
            <person name="Finn R."/>
            <person name="Kale V."/>
            <person name="Holt S."/>
            <person name="Cochrane G."/>
            <person name="Meng A."/>
            <person name="Brown T."/>
            <person name="Cohen L."/>
        </authorList>
    </citation>
    <scope>NUCLEOTIDE SEQUENCE</scope>
    <source>
        <strain evidence="1">CCMP622</strain>
    </source>
</reference>
<dbReference type="AlphaFoldDB" id="A0A7S2TZJ5"/>
<organism evidence="1">
    <name type="scientific">Lotharella oceanica</name>
    <dbReference type="NCBI Taxonomy" id="641309"/>
    <lineage>
        <taxon>Eukaryota</taxon>
        <taxon>Sar</taxon>
        <taxon>Rhizaria</taxon>
        <taxon>Cercozoa</taxon>
        <taxon>Chlorarachniophyceae</taxon>
        <taxon>Lotharella</taxon>
    </lineage>
</organism>
<evidence type="ECO:0000313" key="1">
    <source>
        <dbReference type="EMBL" id="CAD9773315.1"/>
    </source>
</evidence>